<accession>A0A0B6XW37</accession>
<reference evidence="1" key="1">
    <citation type="submission" date="2014-12" db="EMBL/GenBank/DDBJ databases">
        <title>Insight into the proteome of Arion vulgaris.</title>
        <authorList>
            <person name="Aradska J."/>
            <person name="Bulat T."/>
            <person name="Smidak R."/>
            <person name="Sarate P."/>
            <person name="Gangsoo J."/>
            <person name="Sialana F."/>
            <person name="Bilban M."/>
            <person name="Lubec G."/>
        </authorList>
    </citation>
    <scope>NUCLEOTIDE SEQUENCE</scope>
    <source>
        <tissue evidence="1">Skin</tissue>
    </source>
</reference>
<gene>
    <name evidence="1" type="primary">ORF3158</name>
</gene>
<organism evidence="1">
    <name type="scientific">Arion vulgaris</name>
    <dbReference type="NCBI Taxonomy" id="1028688"/>
    <lineage>
        <taxon>Eukaryota</taxon>
        <taxon>Metazoa</taxon>
        <taxon>Spiralia</taxon>
        <taxon>Lophotrochozoa</taxon>
        <taxon>Mollusca</taxon>
        <taxon>Gastropoda</taxon>
        <taxon>Heterobranchia</taxon>
        <taxon>Euthyneura</taxon>
        <taxon>Panpulmonata</taxon>
        <taxon>Eupulmonata</taxon>
        <taxon>Stylommatophora</taxon>
        <taxon>Helicina</taxon>
        <taxon>Arionoidea</taxon>
        <taxon>Arionidae</taxon>
        <taxon>Arion</taxon>
    </lineage>
</organism>
<proteinExistence type="predicted"/>
<name>A0A0B6XW37_9EUPU</name>
<protein>
    <submittedName>
        <fullName evidence="1">Uncharacterized protein</fullName>
    </submittedName>
</protein>
<dbReference type="EMBL" id="HACG01001259">
    <property type="protein sequence ID" value="CEK48124.1"/>
    <property type="molecule type" value="Transcribed_RNA"/>
</dbReference>
<sequence length="63" mass="7153">YKVNATYEFYKSYETCPATKCANTSDCSIPFLTTSCLTMSHYTCTTVQLEEILMRLLPKPGED</sequence>
<feature type="non-terminal residue" evidence="1">
    <location>
        <position position="1"/>
    </location>
</feature>
<evidence type="ECO:0000313" key="1">
    <source>
        <dbReference type="EMBL" id="CEK48124.1"/>
    </source>
</evidence>
<dbReference type="AlphaFoldDB" id="A0A0B6XW37"/>